<evidence type="ECO:0000313" key="3">
    <source>
        <dbReference type="Proteomes" id="UP000217177"/>
    </source>
</evidence>
<evidence type="ECO:0000313" key="2">
    <source>
        <dbReference type="EMBL" id="ASY16689.1"/>
    </source>
</evidence>
<keyword evidence="3" id="KW-1185">Reference proteome</keyword>
<proteinExistence type="predicted"/>
<feature type="transmembrane region" description="Helical" evidence="1">
    <location>
        <begin position="369"/>
        <end position="392"/>
    </location>
</feature>
<feature type="transmembrane region" description="Helical" evidence="1">
    <location>
        <begin position="21"/>
        <end position="37"/>
    </location>
</feature>
<keyword evidence="1" id="KW-1133">Transmembrane helix</keyword>
<keyword evidence="1" id="KW-0472">Membrane</keyword>
<dbReference type="EMBL" id="CP016774">
    <property type="protein sequence ID" value="ASY16689.1"/>
    <property type="molecule type" value="Genomic_DNA"/>
</dbReference>
<dbReference type="Proteomes" id="UP000217177">
    <property type="component" value="Chromosome"/>
</dbReference>
<protein>
    <recommendedName>
        <fullName evidence="4">DUF2029 domain-containing protein</fullName>
    </recommendedName>
</protein>
<keyword evidence="1" id="KW-0812">Transmembrane</keyword>
<dbReference type="RefSeq" id="WP_095674238.1">
    <property type="nucleotide sequence ID" value="NZ_CP016774.1"/>
</dbReference>
<feature type="transmembrane region" description="Helical" evidence="1">
    <location>
        <begin position="80"/>
        <end position="98"/>
    </location>
</feature>
<feature type="transmembrane region" description="Helical" evidence="1">
    <location>
        <begin position="105"/>
        <end position="126"/>
    </location>
</feature>
<feature type="transmembrane region" description="Helical" evidence="1">
    <location>
        <begin position="216"/>
        <end position="243"/>
    </location>
</feature>
<feature type="transmembrane region" description="Helical" evidence="1">
    <location>
        <begin position="404"/>
        <end position="424"/>
    </location>
</feature>
<feature type="transmembrane region" description="Helical" evidence="1">
    <location>
        <begin position="329"/>
        <end position="362"/>
    </location>
</feature>
<feature type="transmembrane region" description="Helical" evidence="1">
    <location>
        <begin position="138"/>
        <end position="171"/>
    </location>
</feature>
<organism evidence="2 3">
    <name type="scientific">Candidatus Planktophila versatilis</name>
    <dbReference type="NCBI Taxonomy" id="1884905"/>
    <lineage>
        <taxon>Bacteria</taxon>
        <taxon>Bacillati</taxon>
        <taxon>Actinomycetota</taxon>
        <taxon>Actinomycetes</taxon>
        <taxon>Candidatus Nanopelagicales</taxon>
        <taxon>Candidatus Nanopelagicaceae</taxon>
        <taxon>Candidatus Planktophila</taxon>
    </lineage>
</organism>
<name>A0ABM6MCS4_9ACTN</name>
<evidence type="ECO:0008006" key="4">
    <source>
        <dbReference type="Google" id="ProtNLM"/>
    </source>
</evidence>
<feature type="transmembrane region" description="Helical" evidence="1">
    <location>
        <begin position="296"/>
        <end position="317"/>
    </location>
</feature>
<reference evidence="2 3" key="1">
    <citation type="submission" date="2016-07" db="EMBL/GenBank/DDBJ databases">
        <title>High microdiversification within the ubiquitous acI lineage of Actinobacteria.</title>
        <authorList>
            <person name="Neuenschwander S.M."/>
            <person name="Salcher M."/>
            <person name="Ghai R."/>
            <person name="Pernthaler J."/>
        </authorList>
    </citation>
    <scope>NUCLEOTIDE SEQUENCE [LARGE SCALE GENOMIC DNA]</scope>
    <source>
        <strain evidence="2">MMS-IA-79</strain>
    </source>
</reference>
<feature type="transmembrane region" description="Helical" evidence="1">
    <location>
        <begin position="192"/>
        <end position="210"/>
    </location>
</feature>
<accession>A0ABM6MCS4</accession>
<evidence type="ECO:0000256" key="1">
    <source>
        <dbReference type="SAM" id="Phobius"/>
    </source>
</evidence>
<sequence>MNSQREGLLSKIAKHVQKYQWGYVFFVGIFYLLLTISKGTHNMNYFEEWVAGFIRGDFFTLYHVVPNQGILETDNLTVPYPPFSLYMLGAVAKILIFFGGEFSSVFLVASNLTSVVFTFLTAGLLWYWGRTRGGLQPFFYLITPAVFLISPILGYQDSIMSFFIVAALIAAENQRYFATGLLASSAVFSKQLAVMPMFGLGLLVLFSLNWKAIYRAVSGFALGFLVILSPFIFTGTLTAYFRAQGLASVHTMMSAQNPNIPWVVGLFSRIGEYGFNDSRSYSALPLRIADDNLRQVLYLSFGAITVAAILAWLLFWTKRVGARNISPIYIGAVAITAYNLLSFGVHENHFFMAIPVLFALAVTQQTRRIYLLASGGLALNLLATCGLGRSVAAISPITQISGELYTATSMVSLALYVWAMLGLVRIKPISGGKAIL</sequence>
<gene>
    <name evidence="2" type="ORF">A1sIA79_00130</name>
</gene>